<accession>K0RR85</accession>
<evidence type="ECO:0000313" key="2">
    <source>
        <dbReference type="EMBL" id="EJK51421.1"/>
    </source>
</evidence>
<dbReference type="Proteomes" id="UP000266841">
    <property type="component" value="Unassembled WGS sequence"/>
</dbReference>
<proteinExistence type="predicted"/>
<name>K0RR85_THAOC</name>
<feature type="region of interest" description="Disordered" evidence="1">
    <location>
        <begin position="28"/>
        <end position="226"/>
    </location>
</feature>
<feature type="non-terminal residue" evidence="2">
    <location>
        <position position="1"/>
    </location>
</feature>
<protein>
    <submittedName>
        <fullName evidence="2">Uncharacterized protein</fullName>
    </submittedName>
</protein>
<dbReference type="AlphaFoldDB" id="K0RR85"/>
<feature type="compositionally biased region" description="Basic and acidic residues" evidence="1">
    <location>
        <begin position="209"/>
        <end position="226"/>
    </location>
</feature>
<evidence type="ECO:0000256" key="1">
    <source>
        <dbReference type="SAM" id="MobiDB-lite"/>
    </source>
</evidence>
<feature type="compositionally biased region" description="Polar residues" evidence="1">
    <location>
        <begin position="50"/>
        <end position="59"/>
    </location>
</feature>
<feature type="compositionally biased region" description="Acidic residues" evidence="1">
    <location>
        <begin position="107"/>
        <end position="126"/>
    </location>
</feature>
<reference evidence="2 3" key="1">
    <citation type="journal article" date="2012" name="Genome Biol.">
        <title>Genome and low-iron response of an oceanic diatom adapted to chronic iron limitation.</title>
        <authorList>
            <person name="Lommer M."/>
            <person name="Specht M."/>
            <person name="Roy A.S."/>
            <person name="Kraemer L."/>
            <person name="Andreson R."/>
            <person name="Gutowska M.A."/>
            <person name="Wolf J."/>
            <person name="Bergner S.V."/>
            <person name="Schilhabel M.B."/>
            <person name="Klostermeier U.C."/>
            <person name="Beiko R.G."/>
            <person name="Rosenstiel P."/>
            <person name="Hippler M."/>
            <person name="Laroche J."/>
        </authorList>
    </citation>
    <scope>NUCLEOTIDE SEQUENCE [LARGE SCALE GENOMIC DNA]</scope>
    <source>
        <strain evidence="2 3">CCMP1005</strain>
    </source>
</reference>
<sequence length="226" mass="24932">VQQSGARSQLGRAQAGTGLRYSYSYSYSYSHRRDRVGTTDATTPARGQERQSNNRSTPTDAIRSGGIEAEETAEKMSGTRRTSSRAKAQTIFYTEATEADGLGGESSSEESDAEMDEEEEEEEEEEPVRRKSSRSTKFRACLKDAPEASLTSCGPSRTRNERRRPAGAAAAARKQAEHAGGGRLGRGRRRRQPAEAEDSQGRRQVARQAAREAPHVQGPRRERERL</sequence>
<keyword evidence="3" id="KW-1185">Reference proteome</keyword>
<organism evidence="2 3">
    <name type="scientific">Thalassiosira oceanica</name>
    <name type="common">Marine diatom</name>
    <dbReference type="NCBI Taxonomy" id="159749"/>
    <lineage>
        <taxon>Eukaryota</taxon>
        <taxon>Sar</taxon>
        <taxon>Stramenopiles</taxon>
        <taxon>Ochrophyta</taxon>
        <taxon>Bacillariophyta</taxon>
        <taxon>Coscinodiscophyceae</taxon>
        <taxon>Thalassiosirophycidae</taxon>
        <taxon>Thalassiosirales</taxon>
        <taxon>Thalassiosiraceae</taxon>
        <taxon>Thalassiosira</taxon>
    </lineage>
</organism>
<comment type="caution">
    <text evidence="2">The sequence shown here is derived from an EMBL/GenBank/DDBJ whole genome shotgun (WGS) entry which is preliminary data.</text>
</comment>
<evidence type="ECO:0000313" key="3">
    <source>
        <dbReference type="Proteomes" id="UP000266841"/>
    </source>
</evidence>
<gene>
    <name evidence="2" type="ORF">THAOC_29405</name>
</gene>
<dbReference type="EMBL" id="AGNL01041668">
    <property type="protein sequence ID" value="EJK51421.1"/>
    <property type="molecule type" value="Genomic_DNA"/>
</dbReference>